<gene>
    <name evidence="5" type="primary">Slc16a13</name>
    <name evidence="5" type="ORF">GTO93_0000455</name>
</gene>
<dbReference type="SUPFAM" id="SSF103473">
    <property type="entry name" value="MFS general substrate transporter"/>
    <property type="match status" value="2"/>
</dbReference>
<feature type="transmembrane region" description="Helical" evidence="3">
    <location>
        <begin position="386"/>
        <end position="406"/>
    </location>
</feature>
<feature type="transmembrane region" description="Helical" evidence="3">
    <location>
        <begin position="322"/>
        <end position="343"/>
    </location>
</feature>
<keyword evidence="3" id="KW-1133">Transmembrane helix</keyword>
<proteinExistence type="predicted"/>
<feature type="non-terminal residue" evidence="5">
    <location>
        <position position="1"/>
    </location>
</feature>
<evidence type="ECO:0000259" key="4">
    <source>
        <dbReference type="PROSITE" id="PS50850"/>
    </source>
</evidence>
<dbReference type="InterPro" id="IPR050327">
    <property type="entry name" value="Proton-linked_MCT"/>
</dbReference>
<evidence type="ECO:0000256" key="2">
    <source>
        <dbReference type="SAM" id="MobiDB-lite"/>
    </source>
</evidence>
<dbReference type="EMBL" id="JAAWVQ010047081">
    <property type="protein sequence ID" value="MBN3275031.1"/>
    <property type="molecule type" value="Genomic_DNA"/>
</dbReference>
<feature type="compositionally biased region" description="Polar residues" evidence="2">
    <location>
        <begin position="507"/>
        <end position="539"/>
    </location>
</feature>
<feature type="transmembrane region" description="Helical" evidence="3">
    <location>
        <begin position="355"/>
        <end position="374"/>
    </location>
</feature>
<dbReference type="PANTHER" id="PTHR11360">
    <property type="entry name" value="MONOCARBOXYLATE TRANSPORTER"/>
    <property type="match status" value="1"/>
</dbReference>
<dbReference type="InterPro" id="IPR020846">
    <property type="entry name" value="MFS_dom"/>
</dbReference>
<feature type="transmembrane region" description="Helical" evidence="3">
    <location>
        <begin position="412"/>
        <end position="432"/>
    </location>
</feature>
<protein>
    <submittedName>
        <fullName evidence="5">MOT13 protein</fullName>
    </submittedName>
</protein>
<evidence type="ECO:0000313" key="5">
    <source>
        <dbReference type="EMBL" id="MBN3275031.1"/>
    </source>
</evidence>
<evidence type="ECO:0000256" key="3">
    <source>
        <dbReference type="SAM" id="Phobius"/>
    </source>
</evidence>
<feature type="transmembrane region" description="Helical" evidence="3">
    <location>
        <begin position="148"/>
        <end position="174"/>
    </location>
</feature>
<feature type="domain" description="Major facilitator superfamily (MFS) profile" evidence="4">
    <location>
        <begin position="299"/>
        <end position="561"/>
    </location>
</feature>
<dbReference type="Pfam" id="PF07690">
    <property type="entry name" value="MFS_1"/>
    <property type="match status" value="1"/>
</dbReference>
<comment type="caution">
    <text evidence="5">The sequence shown here is derived from an EMBL/GenBank/DDBJ whole genome shotgun (WGS) entry which is preliminary data.</text>
</comment>
<dbReference type="Proteomes" id="UP001166093">
    <property type="component" value="Unassembled WGS sequence"/>
</dbReference>
<dbReference type="InterPro" id="IPR036259">
    <property type="entry name" value="MFS_trans_sf"/>
</dbReference>
<comment type="subcellular location">
    <subcellularLocation>
        <location evidence="1">Membrane</location>
        <topology evidence="1">Multi-pass membrane protein</topology>
    </subcellularLocation>
</comment>
<keyword evidence="6" id="KW-1185">Reference proteome</keyword>
<feature type="transmembrane region" description="Helical" evidence="3">
    <location>
        <begin position="117"/>
        <end position="136"/>
    </location>
</feature>
<feature type="region of interest" description="Disordered" evidence="2">
    <location>
        <begin position="507"/>
        <end position="561"/>
    </location>
</feature>
<evidence type="ECO:0000256" key="1">
    <source>
        <dbReference type="ARBA" id="ARBA00004141"/>
    </source>
</evidence>
<feature type="transmembrane region" description="Helical" evidence="3">
    <location>
        <begin position="78"/>
        <end position="105"/>
    </location>
</feature>
<feature type="transmembrane region" description="Helical" evidence="3">
    <location>
        <begin position="444"/>
        <end position="464"/>
    </location>
</feature>
<organism evidence="5 6">
    <name type="scientific">Polyodon spathula</name>
    <name type="common">North American paddlefish</name>
    <name type="synonym">Squalus spathula</name>
    <dbReference type="NCBI Taxonomy" id="7913"/>
    <lineage>
        <taxon>Eukaryota</taxon>
        <taxon>Metazoa</taxon>
        <taxon>Chordata</taxon>
        <taxon>Craniata</taxon>
        <taxon>Vertebrata</taxon>
        <taxon>Euteleostomi</taxon>
        <taxon>Actinopterygii</taxon>
        <taxon>Chondrostei</taxon>
        <taxon>Acipenseriformes</taxon>
        <taxon>Polyodontidae</taxon>
        <taxon>Polyodon</taxon>
    </lineage>
</organism>
<dbReference type="PROSITE" id="PS50850">
    <property type="entry name" value="MFS"/>
    <property type="match status" value="1"/>
</dbReference>
<dbReference type="Gene3D" id="1.20.1250.20">
    <property type="entry name" value="MFS general substrate transporter like domains"/>
    <property type="match status" value="2"/>
</dbReference>
<feature type="non-terminal residue" evidence="5">
    <location>
        <position position="561"/>
    </location>
</feature>
<keyword evidence="3" id="KW-0472">Membrane</keyword>
<sequence>MGREDEQRVIARNYGNLSFNLARFLPLMKGTGKSSAELEGVDPPPTQGWVVVYSLKLQFQFQGCMAVPRYSSPPDGGWGWVIVFSLFLESALVFGLIRSFGVFFVEFVEYFEEPAVAVSWITSIGVAVQQFASPLASALSSAWGARSVVMVGGVLASLGMILGSLASSLTHLYLSIGLISGERPSHLRSTPHFTGAALKSVSEFLHAVRPRTTVKEESFVFREHVLLQIHTVQPENEVSMTSGLNKSFIEKQWISHLSLSLSALNWNENQKTLLLRSPDLMQSFVSLSCPLCSQNSSSSSSSPLLSRLWSLFDLSLLKHWPFLTYTAAVTLFNAGYFIPYIHMVAHIQQKGFSEYQAALVMSLTALTDLLGRGISGWVSDLRRVRLPHILALWTGLTGLSMLVIPVGGSYPVLLALGLVYGFCSGAMTPVVFSLLPDIVGVGHIFGALGLLQMIESVGGLLGSPLSGWLKDLTGDFTASFLVAGAFLLAGTLVLFALPRFFSCSGPQNQRSESESISNGTRPPSSSHPEPQNSTETQAALLTGPSETDLCRVGSEPQYYAG</sequence>
<accession>A0ABS2XM15</accession>
<dbReference type="InterPro" id="IPR011701">
    <property type="entry name" value="MFS"/>
</dbReference>
<evidence type="ECO:0000313" key="6">
    <source>
        <dbReference type="Proteomes" id="UP001166093"/>
    </source>
</evidence>
<keyword evidence="3" id="KW-0812">Transmembrane</keyword>
<reference evidence="5" key="1">
    <citation type="journal article" date="2021" name="Cell">
        <title>Tracing the genetic footprints of vertebrate landing in non-teleost ray-finned fishes.</title>
        <authorList>
            <person name="Bi X."/>
            <person name="Wang K."/>
            <person name="Yang L."/>
            <person name="Pan H."/>
            <person name="Jiang H."/>
            <person name="Wei Q."/>
            <person name="Fang M."/>
            <person name="Yu H."/>
            <person name="Zhu C."/>
            <person name="Cai Y."/>
            <person name="He Y."/>
            <person name="Gan X."/>
            <person name="Zeng H."/>
            <person name="Yu D."/>
            <person name="Zhu Y."/>
            <person name="Jiang H."/>
            <person name="Qiu Q."/>
            <person name="Yang H."/>
            <person name="Zhang Y.E."/>
            <person name="Wang W."/>
            <person name="Zhu M."/>
            <person name="He S."/>
            <person name="Zhang G."/>
        </authorList>
    </citation>
    <scope>NUCLEOTIDE SEQUENCE</scope>
    <source>
        <strain evidence="5">Pddl_001</strain>
    </source>
</reference>
<dbReference type="PANTHER" id="PTHR11360:SF19">
    <property type="entry name" value="MONOCARBOXYLATE TRANSPORTER 13"/>
    <property type="match status" value="1"/>
</dbReference>
<name>A0ABS2XM15_POLSP</name>
<feature type="transmembrane region" description="Helical" evidence="3">
    <location>
        <begin position="476"/>
        <end position="497"/>
    </location>
</feature>